<dbReference type="InterPro" id="IPR003439">
    <property type="entry name" value="ABC_transporter-like_ATP-bd"/>
</dbReference>
<keyword evidence="9" id="KW-0472">Membrane</keyword>
<dbReference type="EMBL" id="AEUX02000001">
    <property type="protein sequence ID" value="EHI70860.1"/>
    <property type="molecule type" value="Genomic_DNA"/>
</dbReference>
<evidence type="ECO:0000256" key="3">
    <source>
        <dbReference type="ARBA" id="ARBA00022448"/>
    </source>
</evidence>
<dbReference type="GO" id="GO:0016887">
    <property type="term" value="F:ATP hydrolysis activity"/>
    <property type="evidence" value="ECO:0007669"/>
    <property type="project" value="InterPro"/>
</dbReference>
<dbReference type="GO" id="GO:0042626">
    <property type="term" value="F:ATPase-coupled transmembrane transporter activity"/>
    <property type="evidence" value="ECO:0007669"/>
    <property type="project" value="TreeGrafter"/>
</dbReference>
<dbReference type="InterPro" id="IPR050095">
    <property type="entry name" value="ECF_ABC_transporter_ATP-bd"/>
</dbReference>
<accession>G5JZZ2</accession>
<dbReference type="CDD" id="cd03225">
    <property type="entry name" value="ABC_cobalt_CbiO_domain1"/>
    <property type="match status" value="1"/>
</dbReference>
<evidence type="ECO:0000256" key="6">
    <source>
        <dbReference type="ARBA" id="ARBA00022741"/>
    </source>
</evidence>
<dbReference type="PANTHER" id="PTHR43553:SF23">
    <property type="entry name" value="ABC TRANSPORTER ATP-BINDING COMPONENT"/>
    <property type="match status" value="1"/>
</dbReference>
<keyword evidence="7 12" id="KW-0067">ATP-binding</keyword>
<keyword evidence="3" id="KW-0813">Transport</keyword>
<evidence type="ECO:0000256" key="7">
    <source>
        <dbReference type="ARBA" id="ARBA00022840"/>
    </source>
</evidence>
<feature type="domain" description="ABC transporter" evidence="11">
    <location>
        <begin position="279"/>
        <end position="481"/>
    </location>
</feature>
<dbReference type="PROSITE" id="PS50893">
    <property type="entry name" value="ABC_TRANSPORTER_2"/>
    <property type="match status" value="2"/>
</dbReference>
<comment type="caution">
    <text evidence="12">The sequence shown here is derived from an EMBL/GenBank/DDBJ whole genome shotgun (WGS) entry which is preliminary data.</text>
</comment>
<name>G5JZZ2_9STRE</name>
<dbReference type="GO" id="GO:0005524">
    <property type="term" value="F:ATP binding"/>
    <property type="evidence" value="ECO:0007669"/>
    <property type="project" value="UniProtKB-KW"/>
</dbReference>
<keyword evidence="4" id="KW-1003">Cell membrane</keyword>
<evidence type="ECO:0000256" key="8">
    <source>
        <dbReference type="ARBA" id="ARBA00022967"/>
    </source>
</evidence>
<gene>
    <name evidence="12" type="ORF">STRIC_0856</name>
</gene>
<dbReference type="PROSITE" id="PS00211">
    <property type="entry name" value="ABC_TRANSPORTER_1"/>
    <property type="match status" value="2"/>
</dbReference>
<evidence type="ECO:0000259" key="11">
    <source>
        <dbReference type="PROSITE" id="PS50893"/>
    </source>
</evidence>
<evidence type="ECO:0000256" key="10">
    <source>
        <dbReference type="ARBA" id="ARBA00025157"/>
    </source>
</evidence>
<evidence type="ECO:0000313" key="13">
    <source>
        <dbReference type="Proteomes" id="UP000003330"/>
    </source>
</evidence>
<dbReference type="STRING" id="764299.STRIC_0856"/>
<dbReference type="InterPro" id="IPR003593">
    <property type="entry name" value="AAA+_ATPase"/>
</dbReference>
<dbReference type="InterPro" id="IPR027417">
    <property type="entry name" value="P-loop_NTPase"/>
</dbReference>
<dbReference type="Proteomes" id="UP000003330">
    <property type="component" value="Unassembled WGS sequence"/>
</dbReference>
<evidence type="ECO:0000256" key="2">
    <source>
        <dbReference type="ARBA" id="ARBA00005417"/>
    </source>
</evidence>
<dbReference type="SMART" id="SM00382">
    <property type="entry name" value="AAA"/>
    <property type="match status" value="2"/>
</dbReference>
<dbReference type="AlphaFoldDB" id="G5JZZ2"/>
<sequence>MGFNDHSLHDASLISAKELQFTYLNSQAPSCQIADCQIEAGRFIVLCGKSGSGKSSFLKLVNGLIPDYYSGTLRGKLRVANYQAGQESVETFSNQVASVFQNPASQFFYREVKHEPVFPCENQGLDPKGILERLETLANDFQFQDLLEADMHTLSGGQKQRVAIATALMQGSPIMVFDEPTANLDKKGIETVRAYLKQLKESGKTIVIAEHRLHYLLDLADDFFYFDNGRLEATWSPKDMQALSKEDRENYGLRRMDSCPLFENHKKVLSRQDSLAGGLFIDKLKIKAGSKDLLSISEMGFERGQITGILGANGIGKSQLAAYLTGVLEDKASSIYLDGSKQSAKERLEKTSLVMQDVTLQLFAESVAKEINLGHKEAPQTQQVVSQLSLDALLKRHPASLSGGEQQRVMIAAGLLSDKEIFIFDEPSSGLDLLQVKALAALLKELRQEGKVVILISHDEELLAETCDASYQLEHYQLTQA</sequence>
<keyword evidence="13" id="KW-1185">Reference proteome</keyword>
<dbReference type="eggNOG" id="COG1122">
    <property type="taxonomic scope" value="Bacteria"/>
</dbReference>
<keyword evidence="5" id="KW-0677">Repeat</keyword>
<evidence type="ECO:0000256" key="1">
    <source>
        <dbReference type="ARBA" id="ARBA00004202"/>
    </source>
</evidence>
<protein>
    <submittedName>
        <fullName evidence="12">ABC transporter, ATP-binding protein</fullName>
    </submittedName>
</protein>
<dbReference type="PANTHER" id="PTHR43553">
    <property type="entry name" value="HEAVY METAL TRANSPORTER"/>
    <property type="match status" value="1"/>
</dbReference>
<dbReference type="OrthoDB" id="501320at2"/>
<dbReference type="InterPro" id="IPR017871">
    <property type="entry name" value="ABC_transporter-like_CS"/>
</dbReference>
<dbReference type="SUPFAM" id="SSF52540">
    <property type="entry name" value="P-loop containing nucleoside triphosphate hydrolases"/>
    <property type="match status" value="2"/>
</dbReference>
<evidence type="ECO:0000256" key="4">
    <source>
        <dbReference type="ARBA" id="ARBA00022475"/>
    </source>
</evidence>
<evidence type="ECO:0000313" key="12">
    <source>
        <dbReference type="EMBL" id="EHI70860.1"/>
    </source>
</evidence>
<dbReference type="Gene3D" id="3.40.50.300">
    <property type="entry name" value="P-loop containing nucleotide triphosphate hydrolases"/>
    <property type="match status" value="2"/>
</dbReference>
<comment type="similarity">
    <text evidence="2">Belongs to the ABC transporter superfamily.</text>
</comment>
<comment type="subcellular location">
    <subcellularLocation>
        <location evidence="1">Cell membrane</location>
        <topology evidence="1">Peripheral membrane protein</topology>
    </subcellularLocation>
</comment>
<keyword evidence="8" id="KW-1278">Translocase</keyword>
<dbReference type="InterPro" id="IPR015856">
    <property type="entry name" value="ABC_transpr_CbiO/EcfA_su"/>
</dbReference>
<keyword evidence="6" id="KW-0547">Nucleotide-binding</keyword>
<dbReference type="Pfam" id="PF00005">
    <property type="entry name" value="ABC_tran"/>
    <property type="match status" value="2"/>
</dbReference>
<dbReference type="GO" id="GO:0043190">
    <property type="term" value="C:ATP-binding cassette (ABC) transporter complex"/>
    <property type="evidence" value="ECO:0007669"/>
    <property type="project" value="TreeGrafter"/>
</dbReference>
<comment type="function">
    <text evidence="10">Probably part of an ABC transporter complex. Responsible for energy coupling to the transport system.</text>
</comment>
<organism evidence="12 13">
    <name type="scientific">Streptococcus ictaluri 707-05</name>
    <dbReference type="NCBI Taxonomy" id="764299"/>
    <lineage>
        <taxon>Bacteria</taxon>
        <taxon>Bacillati</taxon>
        <taxon>Bacillota</taxon>
        <taxon>Bacilli</taxon>
        <taxon>Lactobacillales</taxon>
        <taxon>Streptococcaceae</taxon>
        <taxon>Streptococcus</taxon>
    </lineage>
</organism>
<reference evidence="12 13" key="1">
    <citation type="journal article" date="2014" name="Int. J. Syst. Evol. Microbiol.">
        <title>Phylogenomics and the dynamic genome evolution of the genus Streptococcus.</title>
        <authorList>
            <consortium name="The Broad Institute Genome Sequencing Platform"/>
            <person name="Richards V.P."/>
            <person name="Palmer S.R."/>
            <person name="Pavinski Bitar P.D."/>
            <person name="Qin X."/>
            <person name="Weinstock G.M."/>
            <person name="Highlander S.K."/>
            <person name="Town C.D."/>
            <person name="Burne R.A."/>
            <person name="Stanhope M.J."/>
        </authorList>
    </citation>
    <scope>NUCLEOTIDE SEQUENCE [LARGE SCALE GENOMIC DNA]</scope>
    <source>
        <strain evidence="12 13">707-05</strain>
    </source>
</reference>
<proteinExistence type="inferred from homology"/>
<evidence type="ECO:0000256" key="9">
    <source>
        <dbReference type="ARBA" id="ARBA00023136"/>
    </source>
</evidence>
<feature type="domain" description="ABC transporter" evidence="11">
    <location>
        <begin position="14"/>
        <end position="253"/>
    </location>
</feature>
<evidence type="ECO:0000256" key="5">
    <source>
        <dbReference type="ARBA" id="ARBA00022737"/>
    </source>
</evidence>